<dbReference type="Gene3D" id="1.20.1270.60">
    <property type="entry name" value="Arfaptin homology (AH) domain/BAR domain"/>
    <property type="match status" value="1"/>
</dbReference>
<dbReference type="InterPro" id="IPR027267">
    <property type="entry name" value="AH/BAR_dom_sf"/>
</dbReference>
<dbReference type="PROSITE" id="PS50010">
    <property type="entry name" value="DH_2"/>
    <property type="match status" value="1"/>
</dbReference>
<accession>R8BMG6</accession>
<dbReference type="KEGG" id="tmn:UCRPA7_3940"/>
<evidence type="ECO:0000256" key="2">
    <source>
        <dbReference type="SAM" id="Coils"/>
    </source>
</evidence>
<gene>
    <name evidence="4" type="ORF">UCRPA7_3940</name>
</gene>
<name>R8BMG6_PHAM7</name>
<evidence type="ECO:0000256" key="1">
    <source>
        <dbReference type="ARBA" id="ARBA00022658"/>
    </source>
</evidence>
<keyword evidence="2" id="KW-0175">Coiled coil</keyword>
<dbReference type="InterPro" id="IPR035899">
    <property type="entry name" value="DBL_dom_sf"/>
</dbReference>
<dbReference type="GeneID" id="19324339"/>
<feature type="coiled-coil region" evidence="2">
    <location>
        <begin position="421"/>
        <end position="448"/>
    </location>
</feature>
<protein>
    <submittedName>
        <fullName evidence="4">Putative rho guanyl nucleotide exchange protein</fullName>
    </submittedName>
</protein>
<dbReference type="RefSeq" id="XP_007914698.1">
    <property type="nucleotide sequence ID" value="XM_007916507.1"/>
</dbReference>
<sequence length="484" mass="54803">MVIRELIDTEAVFVRDMNVIEEIYKGTAEACPKLDTKTIKLIFRNTDEIITFHTAFLQELKEGVASVYVPKGRRSPALKEETTMSSDATTINSIVSTVVSTIPSTAASSTTAVSVAGLSMSGADTDDTKDRQSTIGPCFSKNIDKMKAAHEGFLRTSDHAAKRLIQIQEDPTVKVWLNECNEVAKDLTAAWNLDSLLIKPMQRITKYPNLISQLLQYTPADHPDRDALVNARVTLENAILEINKTKKNFELVGQIVGRKRKESDVKAGFAKAFGRRVDKLQASSNRPEEDPEYSKLHEKFGDDYLRLQVVLRDVEFYTRQVSAYVHEFLQYLSSIELVMRLQPGPYPEIESKWVQFNVSMRDIEKVALEQHLSQVRKHVIEPFELVIRCYGNPSLAMKKRSKRRLDYEKYIQLKKGGKKIDKSLSELVEQYEALNETLKKELPKLSALTEKIGNICLGNFVNIQAKWARRPKILGIVPFSSAFG</sequence>
<proteinExistence type="predicted"/>
<organism evidence="4 5">
    <name type="scientific">Phaeoacremonium minimum (strain UCR-PA7)</name>
    <name type="common">Esca disease fungus</name>
    <name type="synonym">Togninia minima</name>
    <dbReference type="NCBI Taxonomy" id="1286976"/>
    <lineage>
        <taxon>Eukaryota</taxon>
        <taxon>Fungi</taxon>
        <taxon>Dikarya</taxon>
        <taxon>Ascomycota</taxon>
        <taxon>Pezizomycotina</taxon>
        <taxon>Sordariomycetes</taxon>
        <taxon>Sordariomycetidae</taxon>
        <taxon>Togniniales</taxon>
        <taxon>Togniniaceae</taxon>
        <taxon>Phaeoacremonium</taxon>
    </lineage>
</organism>
<dbReference type="InterPro" id="IPR000219">
    <property type="entry name" value="DH_dom"/>
</dbReference>
<dbReference type="GO" id="GO:0005737">
    <property type="term" value="C:cytoplasm"/>
    <property type="evidence" value="ECO:0007669"/>
    <property type="project" value="InterPro"/>
</dbReference>
<dbReference type="InterPro" id="IPR004148">
    <property type="entry name" value="BAR_dom"/>
</dbReference>
<dbReference type="Pfam" id="PF03114">
    <property type="entry name" value="BAR"/>
    <property type="match status" value="1"/>
</dbReference>
<dbReference type="SMART" id="SM00325">
    <property type="entry name" value="RhoGEF"/>
    <property type="match status" value="1"/>
</dbReference>
<dbReference type="SUPFAM" id="SSF48065">
    <property type="entry name" value="DBL homology domain (DH-domain)"/>
    <property type="match status" value="1"/>
</dbReference>
<dbReference type="GO" id="GO:0031991">
    <property type="term" value="P:regulation of actomyosin contractile ring contraction"/>
    <property type="evidence" value="ECO:0007669"/>
    <property type="project" value="TreeGrafter"/>
</dbReference>
<dbReference type="CDD" id="cd07589">
    <property type="entry name" value="BAR_DNMBP"/>
    <property type="match status" value="1"/>
</dbReference>
<keyword evidence="1" id="KW-0344">Guanine-nucleotide releasing factor</keyword>
<dbReference type="CDD" id="cd00160">
    <property type="entry name" value="RhoGEF"/>
    <property type="match status" value="1"/>
</dbReference>
<dbReference type="GO" id="GO:0032955">
    <property type="term" value="P:regulation of division septum assembly"/>
    <property type="evidence" value="ECO:0007669"/>
    <property type="project" value="TreeGrafter"/>
</dbReference>
<dbReference type="PANTHER" id="PTHR22834:SF20">
    <property type="entry name" value="SH3 DOMAIN-CONTAINING PROTEIN"/>
    <property type="match status" value="1"/>
</dbReference>
<dbReference type="eggNOG" id="KOG3519">
    <property type="taxonomic scope" value="Eukaryota"/>
</dbReference>
<dbReference type="Gene3D" id="1.20.900.10">
    <property type="entry name" value="Dbl homology (DH) domain"/>
    <property type="match status" value="1"/>
</dbReference>
<dbReference type="OrthoDB" id="10256089at2759"/>
<dbReference type="AlphaFoldDB" id="R8BMG6"/>
<evidence type="ECO:0000259" key="3">
    <source>
        <dbReference type="PROSITE" id="PS50010"/>
    </source>
</evidence>
<dbReference type="Proteomes" id="UP000014074">
    <property type="component" value="Unassembled WGS sequence"/>
</dbReference>
<dbReference type="InterPro" id="IPR051492">
    <property type="entry name" value="Dynamin-Rho_GEF"/>
</dbReference>
<evidence type="ECO:0000313" key="4">
    <source>
        <dbReference type="EMBL" id="EOO00554.1"/>
    </source>
</evidence>
<dbReference type="Pfam" id="PF00621">
    <property type="entry name" value="RhoGEF"/>
    <property type="match status" value="1"/>
</dbReference>
<dbReference type="GO" id="GO:0005085">
    <property type="term" value="F:guanyl-nucleotide exchange factor activity"/>
    <property type="evidence" value="ECO:0007669"/>
    <property type="project" value="UniProtKB-KW"/>
</dbReference>
<dbReference type="PANTHER" id="PTHR22834">
    <property type="entry name" value="NUCLEAR FUSION PROTEIN FUS2"/>
    <property type="match status" value="1"/>
</dbReference>
<evidence type="ECO:0000313" key="5">
    <source>
        <dbReference type="Proteomes" id="UP000014074"/>
    </source>
</evidence>
<dbReference type="EMBL" id="KB933070">
    <property type="protein sequence ID" value="EOO00554.1"/>
    <property type="molecule type" value="Genomic_DNA"/>
</dbReference>
<dbReference type="SUPFAM" id="SSF103657">
    <property type="entry name" value="BAR/IMD domain-like"/>
    <property type="match status" value="1"/>
</dbReference>
<feature type="domain" description="DH" evidence="3">
    <location>
        <begin position="1"/>
        <end position="245"/>
    </location>
</feature>
<dbReference type="HOGENOM" id="CLU_030277_0_0_1"/>
<reference evidence="5" key="1">
    <citation type="journal article" date="2013" name="Genome Announc.">
        <title>Draft genome sequence of the ascomycete Phaeoacremonium aleophilum strain UCR-PA7, a causal agent of the esca disease complex in grapevines.</title>
        <authorList>
            <person name="Blanco-Ulate B."/>
            <person name="Rolshausen P."/>
            <person name="Cantu D."/>
        </authorList>
    </citation>
    <scope>NUCLEOTIDE SEQUENCE [LARGE SCALE GENOMIC DNA]</scope>
    <source>
        <strain evidence="5">UCR-PA7</strain>
    </source>
</reference>
<keyword evidence="5" id="KW-1185">Reference proteome</keyword>